<dbReference type="InterPro" id="IPR009343">
    <property type="entry name" value="DUF1002"/>
</dbReference>
<proteinExistence type="predicted"/>
<organism evidence="2 3">
    <name type="scientific">Caloranaerobacter azorensis DSM 13643</name>
    <dbReference type="NCBI Taxonomy" id="1121264"/>
    <lineage>
        <taxon>Bacteria</taxon>
        <taxon>Bacillati</taxon>
        <taxon>Bacillota</taxon>
        <taxon>Tissierellia</taxon>
        <taxon>Tissierellales</taxon>
        <taxon>Thermohalobacteraceae</taxon>
        <taxon>Caloranaerobacter</taxon>
    </lineage>
</organism>
<dbReference type="Proteomes" id="UP000183967">
    <property type="component" value="Unassembled WGS sequence"/>
</dbReference>
<gene>
    <name evidence="2" type="ORF">SAMN02745135_01976</name>
</gene>
<dbReference type="AlphaFoldDB" id="A0A1M5VK04"/>
<dbReference type="Pfam" id="PF06207">
    <property type="entry name" value="DUF1002"/>
    <property type="match status" value="1"/>
</dbReference>
<accession>A0A1M5VK04</accession>
<sequence length="292" mass="33038">MNIKMFIVIILILVFIGSITYAQDFDVVVSIGEDLTEKQKNEILELFNVKDNVKIIKVTNSEERKYLGKYIDKKLIGTKAISSAYVKKLSDNEGISVETYNITWVTKEMYMNALVTAGIKDAKVKVAAPYEVSGTAALTGIIKAFESATGNKIGEREKDVANEEIAKTGELGQRIGKKQASQLIKEIKEEVIAKDLKEEDKIREIVIKISNELNIKLEKEEIDEIVKLMKDISELNLNLKEIKKQLKGISDKLNELSKENQEIKSVLERVLEFLRKLFSDILTKINNILNIT</sequence>
<reference evidence="3" key="1">
    <citation type="submission" date="2016-11" db="EMBL/GenBank/DDBJ databases">
        <authorList>
            <person name="Varghese N."/>
            <person name="Submissions S."/>
        </authorList>
    </citation>
    <scope>NUCLEOTIDE SEQUENCE [LARGE SCALE GENOMIC DNA]</scope>
    <source>
        <strain evidence="3">DSM 13643</strain>
    </source>
</reference>
<dbReference type="RefSeq" id="WP_242945580.1">
    <property type="nucleotide sequence ID" value="NZ_FQXO01000062.1"/>
</dbReference>
<evidence type="ECO:0000313" key="3">
    <source>
        <dbReference type="Proteomes" id="UP000183967"/>
    </source>
</evidence>
<keyword evidence="3" id="KW-1185">Reference proteome</keyword>
<dbReference type="EMBL" id="FQXO01000062">
    <property type="protein sequence ID" value="SHH75535.1"/>
    <property type="molecule type" value="Genomic_DNA"/>
</dbReference>
<protein>
    <submittedName>
        <fullName evidence="2">Uncharacterized protein YpuA, DUF1002 family</fullName>
    </submittedName>
</protein>
<name>A0A1M5VK04_9FIRM</name>
<evidence type="ECO:0000313" key="2">
    <source>
        <dbReference type="EMBL" id="SHH75535.1"/>
    </source>
</evidence>
<keyword evidence="1" id="KW-0175">Coiled coil</keyword>
<feature type="coiled-coil region" evidence="1">
    <location>
        <begin position="225"/>
        <end position="269"/>
    </location>
</feature>
<evidence type="ECO:0000256" key="1">
    <source>
        <dbReference type="SAM" id="Coils"/>
    </source>
</evidence>